<dbReference type="PANTHER" id="PTHR23322">
    <property type="entry name" value="FAS-ASSOCIATED PROTEIN"/>
    <property type="match status" value="1"/>
</dbReference>
<dbReference type="InterPro" id="IPR006577">
    <property type="entry name" value="UAS"/>
</dbReference>
<dbReference type="Gene3D" id="1.10.8.10">
    <property type="entry name" value="DNA helicase RuvA subunit, C-terminal domain"/>
    <property type="match status" value="1"/>
</dbReference>
<proteinExistence type="predicted"/>
<evidence type="ECO:0000313" key="4">
    <source>
        <dbReference type="Proteomes" id="UP000308768"/>
    </source>
</evidence>
<dbReference type="InterPro" id="IPR036249">
    <property type="entry name" value="Thioredoxin-like_sf"/>
</dbReference>
<dbReference type="SUPFAM" id="SSF52833">
    <property type="entry name" value="Thioredoxin-like"/>
    <property type="match status" value="1"/>
</dbReference>
<dbReference type="SUPFAM" id="SSF54236">
    <property type="entry name" value="Ubiquitin-like"/>
    <property type="match status" value="1"/>
</dbReference>
<dbReference type="Gene3D" id="3.40.30.10">
    <property type="entry name" value="Glutaredoxin"/>
    <property type="match status" value="1"/>
</dbReference>
<name>A0A4U0VJE9_9PEZI</name>
<evidence type="ECO:0000259" key="2">
    <source>
        <dbReference type="PROSITE" id="PS50033"/>
    </source>
</evidence>
<dbReference type="InterPro" id="IPR050730">
    <property type="entry name" value="UBX_domain-protein"/>
</dbReference>
<dbReference type="CDD" id="cd14348">
    <property type="entry name" value="UBA_p47"/>
    <property type="match status" value="1"/>
</dbReference>
<dbReference type="InterPro" id="IPR029071">
    <property type="entry name" value="Ubiquitin-like_domsf"/>
</dbReference>
<dbReference type="InterPro" id="IPR009060">
    <property type="entry name" value="UBA-like_sf"/>
</dbReference>
<reference evidence="3 4" key="1">
    <citation type="submission" date="2017-03" db="EMBL/GenBank/DDBJ databases">
        <title>Genomes of endolithic fungi from Antarctica.</title>
        <authorList>
            <person name="Coleine C."/>
            <person name="Masonjones S."/>
            <person name="Stajich J.E."/>
        </authorList>
    </citation>
    <scope>NUCLEOTIDE SEQUENCE [LARGE SCALE GENOMIC DNA]</scope>
    <source>
        <strain evidence="3 4">CCFEE 5187</strain>
    </source>
</reference>
<evidence type="ECO:0000256" key="1">
    <source>
        <dbReference type="SAM" id="MobiDB-lite"/>
    </source>
</evidence>
<feature type="compositionally biased region" description="Polar residues" evidence="1">
    <location>
        <begin position="52"/>
        <end position="71"/>
    </location>
</feature>
<dbReference type="GO" id="GO:0005634">
    <property type="term" value="C:nucleus"/>
    <property type="evidence" value="ECO:0007669"/>
    <property type="project" value="TreeGrafter"/>
</dbReference>
<dbReference type="GO" id="GO:0043161">
    <property type="term" value="P:proteasome-mediated ubiquitin-dependent protein catabolic process"/>
    <property type="evidence" value="ECO:0007669"/>
    <property type="project" value="TreeGrafter"/>
</dbReference>
<dbReference type="InterPro" id="IPR001012">
    <property type="entry name" value="UBX_dom"/>
</dbReference>
<organism evidence="3 4">
    <name type="scientific">Cryomyces minteri</name>
    <dbReference type="NCBI Taxonomy" id="331657"/>
    <lineage>
        <taxon>Eukaryota</taxon>
        <taxon>Fungi</taxon>
        <taxon>Dikarya</taxon>
        <taxon>Ascomycota</taxon>
        <taxon>Pezizomycotina</taxon>
        <taxon>Dothideomycetes</taxon>
        <taxon>Dothideomycetes incertae sedis</taxon>
        <taxon>Cryomyces</taxon>
    </lineage>
</organism>
<dbReference type="CDD" id="cd01767">
    <property type="entry name" value="UBX"/>
    <property type="match status" value="1"/>
</dbReference>
<dbReference type="SMART" id="SM00594">
    <property type="entry name" value="UAS"/>
    <property type="match status" value="1"/>
</dbReference>
<dbReference type="STRING" id="331657.A0A4U0VJE9"/>
<evidence type="ECO:0000313" key="3">
    <source>
        <dbReference type="EMBL" id="TKA49308.1"/>
    </source>
</evidence>
<dbReference type="SUPFAM" id="SSF46934">
    <property type="entry name" value="UBA-like"/>
    <property type="match status" value="1"/>
</dbReference>
<dbReference type="AlphaFoldDB" id="A0A4U0VJE9"/>
<feature type="region of interest" description="Disordered" evidence="1">
    <location>
        <begin position="46"/>
        <end position="75"/>
    </location>
</feature>
<dbReference type="Pfam" id="PF00789">
    <property type="entry name" value="UBX"/>
    <property type="match status" value="1"/>
</dbReference>
<accession>A0A4U0VJE9</accession>
<dbReference type="Proteomes" id="UP000308768">
    <property type="component" value="Unassembled WGS sequence"/>
</dbReference>
<keyword evidence="4" id="KW-1185">Reference proteome</keyword>
<sequence length="566" mass="62493">MDDDLISQFSAITSADVSRAQQYLTLTEGNLEQAIQLYFDSDGMDMGASVPQAPQTSASHHQQPSQRTARPQTYAEDEDGVVQLDSDNESDLEMDNPTAQARLSQSNARTVQPPYAPATAATGVMEDDETMARRLQEEMYGGGNMAGGSDPDAVRAPMSRTTETLVGPNADWRNDPNEMRAAIAEQMLARQQQRGQGGGRPGIFNQRPIASVWDDDGADEATHRQNLAAATGGASENSSKSTLLADLFRPPFELMTHQDWEGARAEGKDLQRWILVNVQDPAIFDCQVLNRDIWKNPQVKETVKENFIFMQYTKNDPRGGQYINYYFHARDSQDAYPHIAIVDPRTGEQVKVWSGPPVPKPVDFVMELHEFLDRYSLDASAKNPVATRRSERKTVDVNRMTEEEMLEMALKNSMANNGGPKEDDPDALTKAVGTGKGKEKVVDPEDLDVMVTGPAGTNGTTEPPVSEPSPFSLISSTDPHTEPAVDPATTTRIQFRHSGGRVIRRFAVLDPVRRIYEWLKATPFEGKEGVSFELISLAKNLIDSLESTIEEAGLKNGTIMVEFLED</sequence>
<comment type="caution">
    <text evidence="3">The sequence shown here is derived from an EMBL/GenBank/DDBJ whole genome shotgun (WGS) entry which is preliminary data.</text>
</comment>
<gene>
    <name evidence="3" type="ORF">B0A49_13080</name>
</gene>
<dbReference type="EMBL" id="NAJN01002773">
    <property type="protein sequence ID" value="TKA49308.1"/>
    <property type="molecule type" value="Genomic_DNA"/>
</dbReference>
<dbReference type="OrthoDB" id="270602at2759"/>
<dbReference type="CDD" id="cd02958">
    <property type="entry name" value="UAS"/>
    <property type="match status" value="1"/>
</dbReference>
<dbReference type="GO" id="GO:0043130">
    <property type="term" value="F:ubiquitin binding"/>
    <property type="evidence" value="ECO:0007669"/>
    <property type="project" value="TreeGrafter"/>
</dbReference>
<dbReference type="PANTHER" id="PTHR23322:SF6">
    <property type="entry name" value="UBX DOMAIN-CONTAINING PROTEIN 7"/>
    <property type="match status" value="1"/>
</dbReference>
<dbReference type="Gene3D" id="3.10.20.90">
    <property type="entry name" value="Phosphatidylinositol 3-kinase Catalytic Subunit, Chain A, domain 1"/>
    <property type="match status" value="1"/>
</dbReference>
<feature type="region of interest" description="Disordered" evidence="1">
    <location>
        <begin position="413"/>
        <end position="439"/>
    </location>
</feature>
<feature type="domain" description="UBX" evidence="2">
    <location>
        <begin position="498"/>
        <end position="562"/>
    </location>
</feature>
<dbReference type="Pfam" id="PF13899">
    <property type="entry name" value="Thioredoxin_7"/>
    <property type="match status" value="1"/>
</dbReference>
<dbReference type="Pfam" id="PF14555">
    <property type="entry name" value="UBA_4"/>
    <property type="match status" value="1"/>
</dbReference>
<protein>
    <recommendedName>
        <fullName evidence="2">UBX domain-containing protein</fullName>
    </recommendedName>
</protein>
<dbReference type="PROSITE" id="PS50033">
    <property type="entry name" value="UBX"/>
    <property type="match status" value="1"/>
</dbReference>